<name>A0AAD9SMK6_PHOAM</name>
<evidence type="ECO:0000313" key="1">
    <source>
        <dbReference type="EMBL" id="KAK2611361.1"/>
    </source>
</evidence>
<comment type="caution">
    <text evidence="1">The sequence shown here is derived from an EMBL/GenBank/DDBJ whole genome shotgun (WGS) entry which is preliminary data.</text>
</comment>
<dbReference type="Proteomes" id="UP001265746">
    <property type="component" value="Unassembled WGS sequence"/>
</dbReference>
<protein>
    <submittedName>
        <fullName evidence="1">Uncharacterized protein</fullName>
    </submittedName>
</protein>
<reference evidence="1" key="1">
    <citation type="submission" date="2023-06" db="EMBL/GenBank/DDBJ databases">
        <authorList>
            <person name="Noh H."/>
        </authorList>
    </citation>
    <scope>NUCLEOTIDE SEQUENCE</scope>
    <source>
        <strain evidence="1">DUCC20226</strain>
    </source>
</reference>
<keyword evidence="2" id="KW-1185">Reference proteome</keyword>
<accession>A0AAD9SMK6</accession>
<organism evidence="1 2">
    <name type="scientific">Phomopsis amygdali</name>
    <name type="common">Fusicoccum amygdali</name>
    <dbReference type="NCBI Taxonomy" id="1214568"/>
    <lineage>
        <taxon>Eukaryota</taxon>
        <taxon>Fungi</taxon>
        <taxon>Dikarya</taxon>
        <taxon>Ascomycota</taxon>
        <taxon>Pezizomycotina</taxon>
        <taxon>Sordariomycetes</taxon>
        <taxon>Sordariomycetidae</taxon>
        <taxon>Diaporthales</taxon>
        <taxon>Diaporthaceae</taxon>
        <taxon>Diaporthe</taxon>
    </lineage>
</organism>
<sequence length="243" mass="26614">MTILSYRTRRENGYGFRPAHEYTIMFKLAGGDYYHMPATKVQQICPGLQGTIEQAVQDGTAMTDVFEIPRLLEQEWKDWWTINDYIVQGCELTTYEPLSSFLTDAQVHILATHYAVPAGVAAAAAAIQQRAADILVCLVDTTCLFDEHEARAHLESLVAAAKLAFEPGSSSKGRAGLRTVVAAACATLCPLLEHFPAFRAAAMIHEGVAELWDGLEAERCAAVGQLGPEVKERISWVVEGCDQ</sequence>
<gene>
    <name evidence="1" type="ORF">N8I77_004705</name>
</gene>
<evidence type="ECO:0000313" key="2">
    <source>
        <dbReference type="Proteomes" id="UP001265746"/>
    </source>
</evidence>
<dbReference type="EMBL" id="JAUJFL010000002">
    <property type="protein sequence ID" value="KAK2611361.1"/>
    <property type="molecule type" value="Genomic_DNA"/>
</dbReference>
<proteinExistence type="predicted"/>
<dbReference type="AlphaFoldDB" id="A0AAD9SMK6"/>